<accession>A0AAV5TF84</accession>
<name>A0AAV5TF84_9BILA</name>
<dbReference type="EMBL" id="BTSX01000004">
    <property type="protein sequence ID" value="GMS91620.1"/>
    <property type="molecule type" value="Genomic_DNA"/>
</dbReference>
<proteinExistence type="predicted"/>
<protein>
    <submittedName>
        <fullName evidence="1">Uncharacterized protein</fullName>
    </submittedName>
</protein>
<dbReference type="Proteomes" id="UP001432027">
    <property type="component" value="Unassembled WGS sequence"/>
</dbReference>
<comment type="caution">
    <text evidence="1">The sequence shown here is derived from an EMBL/GenBank/DDBJ whole genome shotgun (WGS) entry which is preliminary data.</text>
</comment>
<gene>
    <name evidence="1" type="ORF">PENTCL1PPCAC_13795</name>
</gene>
<evidence type="ECO:0000313" key="1">
    <source>
        <dbReference type="EMBL" id="GMS91620.1"/>
    </source>
</evidence>
<feature type="non-terminal residue" evidence="1">
    <location>
        <position position="1"/>
    </location>
</feature>
<reference evidence="1" key="1">
    <citation type="submission" date="2023-10" db="EMBL/GenBank/DDBJ databases">
        <title>Genome assembly of Pristionchus species.</title>
        <authorList>
            <person name="Yoshida K."/>
            <person name="Sommer R.J."/>
        </authorList>
    </citation>
    <scope>NUCLEOTIDE SEQUENCE</scope>
    <source>
        <strain evidence="1">RS0144</strain>
    </source>
</reference>
<organism evidence="1 2">
    <name type="scientific">Pristionchus entomophagus</name>
    <dbReference type="NCBI Taxonomy" id="358040"/>
    <lineage>
        <taxon>Eukaryota</taxon>
        <taxon>Metazoa</taxon>
        <taxon>Ecdysozoa</taxon>
        <taxon>Nematoda</taxon>
        <taxon>Chromadorea</taxon>
        <taxon>Rhabditida</taxon>
        <taxon>Rhabditina</taxon>
        <taxon>Diplogasteromorpha</taxon>
        <taxon>Diplogasteroidea</taxon>
        <taxon>Neodiplogasteridae</taxon>
        <taxon>Pristionchus</taxon>
    </lineage>
</organism>
<sequence>LATVFHIDVIRARHEIAPRLAVASISNRLDRLLHIRRALSPLVEVLRSDVIEADEVRLHELLVVSHVRTDGEIGRVLV</sequence>
<evidence type="ECO:0000313" key="2">
    <source>
        <dbReference type="Proteomes" id="UP001432027"/>
    </source>
</evidence>
<keyword evidence="2" id="KW-1185">Reference proteome</keyword>
<dbReference type="AlphaFoldDB" id="A0AAV5TF84"/>